<gene>
    <name evidence="1" type="ORF">TCAL_16333</name>
</gene>
<keyword evidence="2" id="KW-1185">Reference proteome</keyword>
<organism evidence="1 2">
    <name type="scientific">Tigriopus californicus</name>
    <name type="common">Marine copepod</name>
    <dbReference type="NCBI Taxonomy" id="6832"/>
    <lineage>
        <taxon>Eukaryota</taxon>
        <taxon>Metazoa</taxon>
        <taxon>Ecdysozoa</taxon>
        <taxon>Arthropoda</taxon>
        <taxon>Crustacea</taxon>
        <taxon>Multicrustacea</taxon>
        <taxon>Hexanauplia</taxon>
        <taxon>Copepoda</taxon>
        <taxon>Harpacticoida</taxon>
        <taxon>Harpacticidae</taxon>
        <taxon>Tigriopus</taxon>
    </lineage>
</organism>
<reference evidence="1 2" key="1">
    <citation type="journal article" date="2018" name="Nat. Ecol. Evol.">
        <title>Genomic signatures of mitonuclear coevolution across populations of Tigriopus californicus.</title>
        <authorList>
            <person name="Barreto F.S."/>
            <person name="Watson E.T."/>
            <person name="Lima T.G."/>
            <person name="Willett C.S."/>
            <person name="Edmands S."/>
            <person name="Li W."/>
            <person name="Burton R.S."/>
        </authorList>
    </citation>
    <scope>NUCLEOTIDE SEQUENCE [LARGE SCALE GENOMIC DNA]</scope>
    <source>
        <strain evidence="1 2">San Diego</strain>
    </source>
</reference>
<evidence type="ECO:0000313" key="2">
    <source>
        <dbReference type="Proteomes" id="UP000318571"/>
    </source>
</evidence>
<comment type="caution">
    <text evidence="1">The sequence shown here is derived from an EMBL/GenBank/DDBJ whole genome shotgun (WGS) entry which is preliminary data.</text>
</comment>
<dbReference type="Proteomes" id="UP000318571">
    <property type="component" value="Chromosome 8"/>
</dbReference>
<dbReference type="EMBL" id="VCGU01000459">
    <property type="protein sequence ID" value="TRY61249.1"/>
    <property type="molecule type" value="Genomic_DNA"/>
</dbReference>
<protein>
    <submittedName>
        <fullName evidence="1">Uncharacterized protein</fullName>
    </submittedName>
</protein>
<evidence type="ECO:0000313" key="1">
    <source>
        <dbReference type="EMBL" id="TRY61249.1"/>
    </source>
</evidence>
<sequence length="37" mass="4129">MNYSFWILGLVYISQIEIFVLGASEELVQIPNGLASL</sequence>
<dbReference type="AlphaFoldDB" id="A0A553N735"/>
<proteinExistence type="predicted"/>
<name>A0A553N735_TIGCA</name>
<accession>A0A553N735</accession>